<dbReference type="RefSeq" id="WP_066100565.1">
    <property type="nucleotide sequence ID" value="NZ_CP016027.1"/>
</dbReference>
<keyword evidence="1" id="KW-0812">Transmembrane</keyword>
<reference evidence="2 3" key="1">
    <citation type="submission" date="2016-06" db="EMBL/GenBank/DDBJ databases">
        <title>Insight into the functional genes involving in sulfur oxidation in Pearl River water.</title>
        <authorList>
            <person name="Luo J."/>
            <person name="Tan X."/>
            <person name="Lin W."/>
        </authorList>
    </citation>
    <scope>NUCLEOTIDE SEQUENCE [LARGE SCALE GENOMIC DNA]</scope>
    <source>
        <strain evidence="2 3">LS2</strain>
    </source>
</reference>
<dbReference type="EMBL" id="CP016027">
    <property type="protein sequence ID" value="ANJ67527.1"/>
    <property type="molecule type" value="Genomic_DNA"/>
</dbReference>
<feature type="transmembrane region" description="Helical" evidence="1">
    <location>
        <begin position="6"/>
        <end position="22"/>
    </location>
</feature>
<name>A0A191ZI48_9GAMM</name>
<keyword evidence="1" id="KW-1133">Transmembrane helix</keyword>
<feature type="transmembrane region" description="Helical" evidence="1">
    <location>
        <begin position="60"/>
        <end position="82"/>
    </location>
</feature>
<gene>
    <name evidence="2" type="ORF">A9404_09130</name>
</gene>
<accession>A0A191ZI48</accession>
<sequence>MDPVIALYTILLATALGLSGLARSDTRRRGRGLLLAGVLSGFIVVAATSALVTATTIPGMIVTALAVLFSAQAATAALSLLWREIRAETRPPAHRQHAERDRES</sequence>
<dbReference type="Proteomes" id="UP000078596">
    <property type="component" value="Chromosome"/>
</dbReference>
<keyword evidence="1" id="KW-0472">Membrane</keyword>
<organism evidence="2 3">
    <name type="scientific">Halothiobacillus diazotrophicus</name>
    <dbReference type="NCBI Taxonomy" id="1860122"/>
    <lineage>
        <taxon>Bacteria</taxon>
        <taxon>Pseudomonadati</taxon>
        <taxon>Pseudomonadota</taxon>
        <taxon>Gammaproteobacteria</taxon>
        <taxon>Chromatiales</taxon>
        <taxon>Halothiobacillaceae</taxon>
        <taxon>Halothiobacillus</taxon>
    </lineage>
</organism>
<dbReference type="STRING" id="1860122.A9404_09130"/>
<evidence type="ECO:0000313" key="3">
    <source>
        <dbReference type="Proteomes" id="UP000078596"/>
    </source>
</evidence>
<evidence type="ECO:0000256" key="1">
    <source>
        <dbReference type="SAM" id="Phobius"/>
    </source>
</evidence>
<proteinExistence type="predicted"/>
<keyword evidence="3" id="KW-1185">Reference proteome</keyword>
<dbReference type="AlphaFoldDB" id="A0A191ZI48"/>
<protein>
    <submittedName>
        <fullName evidence="2">Uncharacterized protein</fullName>
    </submittedName>
</protein>
<dbReference type="KEGG" id="haz:A9404_09130"/>
<evidence type="ECO:0000313" key="2">
    <source>
        <dbReference type="EMBL" id="ANJ67527.1"/>
    </source>
</evidence>
<feature type="transmembrane region" description="Helical" evidence="1">
    <location>
        <begin position="34"/>
        <end position="54"/>
    </location>
</feature>